<evidence type="ECO:0000256" key="2">
    <source>
        <dbReference type="SAM" id="SignalP"/>
    </source>
</evidence>
<protein>
    <submittedName>
        <fullName evidence="3">Uncharacterized protein</fullName>
    </submittedName>
</protein>
<dbReference type="EMBL" id="CADEPI010000331">
    <property type="protein sequence ID" value="CAB3383945.1"/>
    <property type="molecule type" value="Genomic_DNA"/>
</dbReference>
<feature type="signal peptide" evidence="2">
    <location>
        <begin position="1"/>
        <end position="22"/>
    </location>
</feature>
<evidence type="ECO:0000313" key="4">
    <source>
        <dbReference type="Proteomes" id="UP000494165"/>
    </source>
</evidence>
<comment type="caution">
    <text evidence="3">The sequence shown here is derived from an EMBL/GenBank/DDBJ whole genome shotgun (WGS) entry which is preliminary data.</text>
</comment>
<dbReference type="PROSITE" id="PS51257">
    <property type="entry name" value="PROKAR_LIPOPROTEIN"/>
    <property type="match status" value="1"/>
</dbReference>
<feature type="compositionally biased region" description="Basic and acidic residues" evidence="1">
    <location>
        <begin position="97"/>
        <end position="111"/>
    </location>
</feature>
<sequence length="133" mass="14972">MGPKVALLVALLLATSCVSTSGLIIPEELPSLLSIIYSNIPPIKNGFDTRFGVGFRLGQHADVQFLTEIGPQLETDQLGGEQERRRHAVNPPTPQETMRRETLLNKDKAEEQPQENWLLRWRQSLPKSSKKEE</sequence>
<reference evidence="3 4" key="1">
    <citation type="submission" date="2020-04" db="EMBL/GenBank/DDBJ databases">
        <authorList>
            <person name="Alioto T."/>
            <person name="Alioto T."/>
            <person name="Gomez Garrido J."/>
        </authorList>
    </citation>
    <scope>NUCLEOTIDE SEQUENCE [LARGE SCALE GENOMIC DNA]</scope>
</reference>
<dbReference type="AlphaFoldDB" id="A0A8S1DPB3"/>
<feature type="region of interest" description="Disordered" evidence="1">
    <location>
        <begin position="75"/>
        <end position="133"/>
    </location>
</feature>
<keyword evidence="2" id="KW-0732">Signal</keyword>
<name>A0A8S1DPB3_9INSE</name>
<feature type="chain" id="PRO_5035886315" evidence="2">
    <location>
        <begin position="23"/>
        <end position="133"/>
    </location>
</feature>
<keyword evidence="4" id="KW-1185">Reference proteome</keyword>
<gene>
    <name evidence="3" type="ORF">CLODIP_2_CD10837</name>
</gene>
<proteinExistence type="predicted"/>
<evidence type="ECO:0000313" key="3">
    <source>
        <dbReference type="EMBL" id="CAB3383945.1"/>
    </source>
</evidence>
<organism evidence="3 4">
    <name type="scientific">Cloeon dipterum</name>
    <dbReference type="NCBI Taxonomy" id="197152"/>
    <lineage>
        <taxon>Eukaryota</taxon>
        <taxon>Metazoa</taxon>
        <taxon>Ecdysozoa</taxon>
        <taxon>Arthropoda</taxon>
        <taxon>Hexapoda</taxon>
        <taxon>Insecta</taxon>
        <taxon>Pterygota</taxon>
        <taxon>Palaeoptera</taxon>
        <taxon>Ephemeroptera</taxon>
        <taxon>Pisciforma</taxon>
        <taxon>Baetidae</taxon>
        <taxon>Cloeon</taxon>
    </lineage>
</organism>
<accession>A0A8S1DPB3</accession>
<dbReference type="Proteomes" id="UP000494165">
    <property type="component" value="Unassembled WGS sequence"/>
</dbReference>
<dbReference type="OrthoDB" id="8188574at2759"/>
<evidence type="ECO:0000256" key="1">
    <source>
        <dbReference type="SAM" id="MobiDB-lite"/>
    </source>
</evidence>